<reference evidence="2" key="1">
    <citation type="submission" date="2022-10" db="EMBL/GenBank/DDBJ databases">
        <title>Genome assembly of Pristionchus species.</title>
        <authorList>
            <person name="Yoshida K."/>
            <person name="Sommer R.J."/>
        </authorList>
    </citation>
    <scope>NUCLEOTIDE SEQUENCE [LARGE SCALE GENOMIC DNA]</scope>
    <source>
        <strain evidence="2">RS5460</strain>
    </source>
</reference>
<name>A0AAN5I9R8_9BILA</name>
<gene>
    <name evidence="1" type="ORF">PMAYCL1PPCAC_28182</name>
</gene>
<comment type="caution">
    <text evidence="1">The sequence shown here is derived from an EMBL/GenBank/DDBJ whole genome shotgun (WGS) entry which is preliminary data.</text>
</comment>
<accession>A0AAN5I9R8</accession>
<dbReference type="Proteomes" id="UP001328107">
    <property type="component" value="Unassembled WGS sequence"/>
</dbReference>
<keyword evidence="2" id="KW-1185">Reference proteome</keyword>
<protein>
    <submittedName>
        <fullName evidence="1">Uncharacterized protein</fullName>
    </submittedName>
</protein>
<evidence type="ECO:0000313" key="2">
    <source>
        <dbReference type="Proteomes" id="UP001328107"/>
    </source>
</evidence>
<sequence length="516" mass="60287">MNKLELDPSIATSDWHEIDPRSRRRKAEELTAATDVIAHYMAPQDPQSLMEKVCKGFGPYERPRSNDYIEMMNHVRDAFQYAASRSEKLAALSMISHFPLSEIQKFIPRLSRYYLNDARKYAERGFHLATHRRRYMRVNKPIINRFLQHLCSYKSTLNAPYGTREVKDSMGKWISIPNTIRKLRIGELYATYKKELIDYEEEDMLIPETTARKIAKVCAAERRKSLHGVDIIIAEAMEAFDRAAIAIENMMAKNKYLHDSLRSMMLASRQYLRTDYLIHVKEYSTIGDHCWSFALSDPDDLAFQIDCIKPKSPWSHGHTRVCHQCENVHVWLTGMRETLNELLKKHKEDKKLKHEIEMMMRDLSDWAIKIEKLKAHQLRVAKSEYDRQQIVAGLKPGECLLTLDFIMKLLPLNPRESTSDWYALRGMPWHMGHALMWERGDLWQHHFVTIIEGEREDSAMVTAIIRSIFYQLRRRGISRVFLISDQAGPYKSSSTISSIYSIAMDEKVEVAGWYFS</sequence>
<evidence type="ECO:0000313" key="1">
    <source>
        <dbReference type="EMBL" id="GMR57987.1"/>
    </source>
</evidence>
<dbReference type="EMBL" id="BTRK01000006">
    <property type="protein sequence ID" value="GMR57987.1"/>
    <property type="molecule type" value="Genomic_DNA"/>
</dbReference>
<proteinExistence type="predicted"/>
<dbReference type="AlphaFoldDB" id="A0AAN5I9R8"/>
<organism evidence="1 2">
    <name type="scientific">Pristionchus mayeri</name>
    <dbReference type="NCBI Taxonomy" id="1317129"/>
    <lineage>
        <taxon>Eukaryota</taxon>
        <taxon>Metazoa</taxon>
        <taxon>Ecdysozoa</taxon>
        <taxon>Nematoda</taxon>
        <taxon>Chromadorea</taxon>
        <taxon>Rhabditida</taxon>
        <taxon>Rhabditina</taxon>
        <taxon>Diplogasteromorpha</taxon>
        <taxon>Diplogasteroidea</taxon>
        <taxon>Neodiplogasteridae</taxon>
        <taxon>Pristionchus</taxon>
    </lineage>
</organism>